<dbReference type="AlphaFoldDB" id="A0A9Q3D6P0"/>
<name>A0A9Q3D6P0_9BASI</name>
<evidence type="ECO:0000313" key="2">
    <source>
        <dbReference type="EMBL" id="MBW0496353.1"/>
    </source>
</evidence>
<evidence type="ECO:0000256" key="1">
    <source>
        <dbReference type="SAM" id="MobiDB-lite"/>
    </source>
</evidence>
<organism evidence="2 3">
    <name type="scientific">Austropuccinia psidii MF-1</name>
    <dbReference type="NCBI Taxonomy" id="1389203"/>
    <lineage>
        <taxon>Eukaryota</taxon>
        <taxon>Fungi</taxon>
        <taxon>Dikarya</taxon>
        <taxon>Basidiomycota</taxon>
        <taxon>Pucciniomycotina</taxon>
        <taxon>Pucciniomycetes</taxon>
        <taxon>Pucciniales</taxon>
        <taxon>Sphaerophragmiaceae</taxon>
        <taxon>Austropuccinia</taxon>
    </lineage>
</organism>
<gene>
    <name evidence="2" type="ORF">O181_036068</name>
</gene>
<reference evidence="2" key="1">
    <citation type="submission" date="2021-03" db="EMBL/GenBank/DDBJ databases">
        <title>Draft genome sequence of rust myrtle Austropuccinia psidii MF-1, a brazilian biotype.</title>
        <authorList>
            <person name="Quecine M.C."/>
            <person name="Pachon D.M.R."/>
            <person name="Bonatelli M.L."/>
            <person name="Correr F.H."/>
            <person name="Franceschini L.M."/>
            <person name="Leite T.F."/>
            <person name="Margarido G.R.A."/>
            <person name="Almeida C.A."/>
            <person name="Ferrarezi J.A."/>
            <person name="Labate C.A."/>
        </authorList>
    </citation>
    <scope>NUCLEOTIDE SEQUENCE</scope>
    <source>
        <strain evidence="2">MF-1</strain>
    </source>
</reference>
<sequence>MEGVEVYTSSPIFHKERVTGNHHLYAFNPKMGHSCTLRVHLVNDEDENMSPTQSETKGKPRREDLMVHEKGTKRNSEFTHPQMALAHSLLEQSEIRQKRNKSCKSLNVEKGSSQKDQHRFLKAEIPDSFHGMRSAVNSHLLFLLKVKDNYFSALPEPQSTEEHEIALKVAGHLGYIPEDVFNEPSAQVQSQGFQSYCENQLHKLGLN</sequence>
<comment type="caution">
    <text evidence="2">The sequence shown here is derived from an EMBL/GenBank/DDBJ whole genome shotgun (WGS) entry which is preliminary data.</text>
</comment>
<evidence type="ECO:0000313" key="3">
    <source>
        <dbReference type="Proteomes" id="UP000765509"/>
    </source>
</evidence>
<feature type="compositionally biased region" description="Basic and acidic residues" evidence="1">
    <location>
        <begin position="56"/>
        <end position="65"/>
    </location>
</feature>
<feature type="region of interest" description="Disordered" evidence="1">
    <location>
        <begin position="43"/>
        <end position="65"/>
    </location>
</feature>
<dbReference type="EMBL" id="AVOT02013576">
    <property type="protein sequence ID" value="MBW0496353.1"/>
    <property type="molecule type" value="Genomic_DNA"/>
</dbReference>
<dbReference type="Proteomes" id="UP000765509">
    <property type="component" value="Unassembled WGS sequence"/>
</dbReference>
<accession>A0A9Q3D6P0</accession>
<keyword evidence="3" id="KW-1185">Reference proteome</keyword>
<proteinExistence type="predicted"/>
<protein>
    <submittedName>
        <fullName evidence="2">Uncharacterized protein</fullName>
    </submittedName>
</protein>